<dbReference type="Proteomes" id="UP000017805">
    <property type="component" value="Chromosome"/>
</dbReference>
<feature type="region of interest" description="Disordered" evidence="1">
    <location>
        <begin position="40"/>
        <end position="69"/>
    </location>
</feature>
<feature type="region of interest" description="Disordered" evidence="1">
    <location>
        <begin position="253"/>
        <end position="326"/>
    </location>
</feature>
<evidence type="ECO:0000256" key="1">
    <source>
        <dbReference type="SAM" id="MobiDB-lite"/>
    </source>
</evidence>
<protein>
    <submittedName>
        <fullName evidence="3">Uncharacterized protein</fullName>
    </submittedName>
</protein>
<dbReference type="PATRIC" id="fig|1367477.3.peg.574"/>
<dbReference type="AlphaFoldDB" id="U5L5E1"/>
<dbReference type="OrthoDB" id="2843222at2"/>
<reference evidence="3 4" key="1">
    <citation type="submission" date="2013-07" db="EMBL/GenBank/DDBJ databases">
        <title>Complete genome sequence of Bacillus infantis NRRL B-14911 that has potential to induce cardiac disease by antigenic mimicry.</title>
        <authorList>
            <person name="Massilamany C."/>
            <person name="Smith T.P.L."/>
            <person name="Loy J.D."/>
            <person name="Barletta R."/>
            <person name="Reddy J."/>
        </authorList>
    </citation>
    <scope>NUCLEOTIDE SEQUENCE [LARGE SCALE GENOMIC DNA]</scope>
    <source>
        <strain evidence="3 4">NRRL B-14911</strain>
    </source>
</reference>
<feature type="compositionally biased region" description="Polar residues" evidence="1">
    <location>
        <begin position="263"/>
        <end position="285"/>
    </location>
</feature>
<organism evidence="3 4">
    <name type="scientific">Bacillus infantis NRRL B-14911</name>
    <dbReference type="NCBI Taxonomy" id="1367477"/>
    <lineage>
        <taxon>Bacteria</taxon>
        <taxon>Bacillati</taxon>
        <taxon>Bacillota</taxon>
        <taxon>Bacilli</taxon>
        <taxon>Bacillales</taxon>
        <taxon>Bacillaceae</taxon>
        <taxon>Bacillus</taxon>
    </lineage>
</organism>
<evidence type="ECO:0000256" key="2">
    <source>
        <dbReference type="SAM" id="SignalP"/>
    </source>
</evidence>
<feature type="chain" id="PRO_5004662301" evidence="2">
    <location>
        <begin position="24"/>
        <end position="452"/>
    </location>
</feature>
<accession>U5L5E1</accession>
<gene>
    <name evidence="3" type="ORF">N288_03160</name>
</gene>
<keyword evidence="2" id="KW-0732">Signal</keyword>
<dbReference type="RefSeq" id="WP_009792257.1">
    <property type="nucleotide sequence ID" value="NC_022524.1"/>
</dbReference>
<sequence length="452" mass="46357">MSARFVQAFVLAAFCFIPSTALADGLLGSATEKVTSTVKETVPLQRSEKSQDQSGQQNNDKAKPKDASLLGTVTGAVEETVKTVTKPIITVEKDENAEEKSLVNINLSEDPSIKVDAKIAEASVSDSISVKTPVVDAEVGDSIKVNTPVADVDVSDSISVKTPVVDAEVGDSIKVNTPVADVDVSDSISVKTPVIDAEVGDSIQVNTPVADVDVSDSISVKTPVVDAEVGDSIKVNTPAADVDVSDSISVKTPAADIGAGDSTKVNTPSADNGRTDSISITTPADTNIPDGMAAADTPANQTEPDSVNDKTPVKSDGVATDGLSQPEPLAADASEQFFGSSAESGTAPSAESGNKFQNKATDKAPAEKPVQAAIAYVPANSGTNGTSTTASGGQSASSGAALPSIYFAGVPMIDAMSEKAARYSAVAFFHDQWLNAPPSQPPQTTFFLHVFI</sequence>
<name>U5L5E1_9BACI</name>
<dbReference type="HOGENOM" id="CLU_605020_0_0_9"/>
<dbReference type="KEGG" id="bif:N288_03160"/>
<evidence type="ECO:0000313" key="4">
    <source>
        <dbReference type="Proteomes" id="UP000017805"/>
    </source>
</evidence>
<keyword evidence="4" id="KW-1185">Reference proteome</keyword>
<feature type="signal peptide" evidence="2">
    <location>
        <begin position="1"/>
        <end position="23"/>
    </location>
</feature>
<proteinExistence type="predicted"/>
<evidence type="ECO:0000313" key="3">
    <source>
        <dbReference type="EMBL" id="AGX02595.1"/>
    </source>
</evidence>
<dbReference type="EMBL" id="CP006643">
    <property type="protein sequence ID" value="AGX02595.1"/>
    <property type="molecule type" value="Genomic_DNA"/>
</dbReference>
<feature type="region of interest" description="Disordered" evidence="1">
    <location>
        <begin position="338"/>
        <end position="367"/>
    </location>
</feature>
<feature type="compositionally biased region" description="Polar residues" evidence="1">
    <location>
        <begin position="338"/>
        <end position="359"/>
    </location>
</feature>